<dbReference type="EC" id="3.5.1.4" evidence="3"/>
<accession>C5FK48</accession>
<dbReference type="OrthoDB" id="6428749at2759"/>
<dbReference type="STRING" id="554155.C5FK48"/>
<dbReference type="PROSITE" id="PS00571">
    <property type="entry name" value="AMIDASES"/>
    <property type="match status" value="1"/>
</dbReference>
<proteinExistence type="inferred from homology"/>
<dbReference type="PANTHER" id="PTHR46072:SF11">
    <property type="entry name" value="AMIDASE-RELATED"/>
    <property type="match status" value="1"/>
</dbReference>
<evidence type="ECO:0000259" key="7">
    <source>
        <dbReference type="Pfam" id="PF01425"/>
    </source>
</evidence>
<evidence type="ECO:0000313" key="9">
    <source>
        <dbReference type="Proteomes" id="UP000002035"/>
    </source>
</evidence>
<feature type="active site" description="Acyl-ester intermediate" evidence="5">
    <location>
        <position position="251"/>
    </location>
</feature>
<feature type="binding site" evidence="6">
    <location>
        <begin position="248"/>
        <end position="251"/>
    </location>
    <ligand>
        <name>substrate</name>
    </ligand>
</feature>
<evidence type="ECO:0000313" key="8">
    <source>
        <dbReference type="EMBL" id="EEQ30070.1"/>
    </source>
</evidence>
<evidence type="ECO:0000256" key="5">
    <source>
        <dbReference type="PIRSR" id="PIRSR001221-1"/>
    </source>
</evidence>
<dbReference type="InterPro" id="IPR023631">
    <property type="entry name" value="Amidase_dom"/>
</dbReference>
<dbReference type="GO" id="GO:0004040">
    <property type="term" value="F:amidase activity"/>
    <property type="evidence" value="ECO:0007669"/>
    <property type="project" value="UniProtKB-EC"/>
</dbReference>
<feature type="active site" description="Charge relay system" evidence="5">
    <location>
        <position position="152"/>
    </location>
</feature>
<comment type="similarity">
    <text evidence="2">Belongs to the amidase family.</text>
</comment>
<dbReference type="RefSeq" id="XP_002847383.1">
    <property type="nucleotide sequence ID" value="XM_002847337.1"/>
</dbReference>
<reference evidence="9" key="1">
    <citation type="journal article" date="2012" name="MBio">
        <title>Comparative genome analysis of Trichophyton rubrum and related dermatophytes reveals candidate genes involved in infection.</title>
        <authorList>
            <person name="Martinez D.A."/>
            <person name="Oliver B.G."/>
            <person name="Graeser Y."/>
            <person name="Goldberg J.M."/>
            <person name="Li W."/>
            <person name="Martinez-Rossi N.M."/>
            <person name="Monod M."/>
            <person name="Shelest E."/>
            <person name="Barton R.C."/>
            <person name="Birch E."/>
            <person name="Brakhage A.A."/>
            <person name="Chen Z."/>
            <person name="Gurr S.J."/>
            <person name="Heiman D."/>
            <person name="Heitman J."/>
            <person name="Kosti I."/>
            <person name="Rossi A."/>
            <person name="Saif S."/>
            <person name="Samalova M."/>
            <person name="Saunders C.W."/>
            <person name="Shea T."/>
            <person name="Summerbell R.C."/>
            <person name="Xu J."/>
            <person name="Young S."/>
            <person name="Zeng Q."/>
            <person name="Birren B.W."/>
            <person name="Cuomo C.A."/>
            <person name="White T.C."/>
        </authorList>
    </citation>
    <scope>NUCLEOTIDE SEQUENCE [LARGE SCALE GENOMIC DNA]</scope>
    <source>
        <strain evidence="9">ATCC MYA-4605 / CBS 113480</strain>
    </source>
</reference>
<dbReference type="Proteomes" id="UP000002035">
    <property type="component" value="Unassembled WGS sequence"/>
</dbReference>
<evidence type="ECO:0000256" key="1">
    <source>
        <dbReference type="ARBA" id="ARBA00001311"/>
    </source>
</evidence>
<feature type="binding site" evidence="6">
    <location>
        <position position="201"/>
    </location>
    <ligand>
        <name>substrate</name>
    </ligand>
</feature>
<comment type="catalytic activity">
    <reaction evidence="1">
        <text>a monocarboxylic acid amide + H2O = a monocarboxylate + NH4(+)</text>
        <dbReference type="Rhea" id="RHEA:12020"/>
        <dbReference type="ChEBI" id="CHEBI:15377"/>
        <dbReference type="ChEBI" id="CHEBI:28938"/>
        <dbReference type="ChEBI" id="CHEBI:35757"/>
        <dbReference type="ChEBI" id="CHEBI:83628"/>
        <dbReference type="EC" id="3.5.1.4"/>
    </reaction>
</comment>
<dbReference type="eggNOG" id="KOG1212">
    <property type="taxonomic scope" value="Eukaryota"/>
</dbReference>
<organism evidence="8 9">
    <name type="scientific">Arthroderma otae (strain ATCC MYA-4605 / CBS 113480)</name>
    <name type="common">Microsporum canis</name>
    <dbReference type="NCBI Taxonomy" id="554155"/>
    <lineage>
        <taxon>Eukaryota</taxon>
        <taxon>Fungi</taxon>
        <taxon>Dikarya</taxon>
        <taxon>Ascomycota</taxon>
        <taxon>Pezizomycotina</taxon>
        <taxon>Eurotiomycetes</taxon>
        <taxon>Eurotiomycetidae</taxon>
        <taxon>Onygenales</taxon>
        <taxon>Arthrodermataceae</taxon>
        <taxon>Microsporum</taxon>
    </lineage>
</organism>
<keyword evidence="9" id="KW-1185">Reference proteome</keyword>
<gene>
    <name evidence="8" type="ORF">MCYG_02889</name>
</gene>
<dbReference type="EMBL" id="DS995703">
    <property type="protein sequence ID" value="EEQ30070.1"/>
    <property type="molecule type" value="Genomic_DNA"/>
</dbReference>
<dbReference type="OMA" id="DPEFYHG"/>
<evidence type="ECO:0000256" key="4">
    <source>
        <dbReference type="ARBA" id="ARBA00022801"/>
    </source>
</evidence>
<name>C5FK48_ARTOC</name>
<dbReference type="HOGENOM" id="CLU_009600_9_2_1"/>
<dbReference type="Gene3D" id="3.90.1300.10">
    <property type="entry name" value="Amidase signature (AS) domain"/>
    <property type="match status" value="1"/>
</dbReference>
<dbReference type="PANTHER" id="PTHR46072">
    <property type="entry name" value="AMIDASE-RELATED-RELATED"/>
    <property type="match status" value="1"/>
</dbReference>
<feature type="active site" description="Charge relay system" evidence="5">
    <location>
        <position position="227"/>
    </location>
</feature>
<sequence length="573" mass="63311">MAQRPDKYRIEWCIGFLTVTMGQSYKEISAIAQKRRDDAIAAFWSIPDIKEDELPRDLRSYPRTSGLLTDEELAIVNTDATVLLEQIRERKLSSVTITTAFCKATVIAQKLTNCVTEVLFEEGLKRAKELDDHLQKTGHVVGPLHGLPVSLKDNFMTVPHPSSIGMAAYTNETTIKDSVIVTGLRELGAVFYVKTNVPTAMLMVETNNRVWGETRNPIHKGLSPGGSSGGEAALIALNASPLGVGTDIGGSIRIPSAFCHLYGLKPSFGRFSTLGGRAAIQGQEFIPSVCGPMATSLDTVKLFCESILSEQAAQLNADPKLLPIPWRKDVIQPKGRKLRIGILGNNDGGMTCYPPIDRALDIVVKALKEAGHDVFEWAPTGHKEVLQLAIEAFKVFGTSAILPQLEKHGEPLFKPMELAFSIIKDNQLDAVKLSDMIIERNNLQRQYLDRWMATRTDTAGPMDCIIAPAAVAPAARLGYGETMQYFGFTIFGNLLDLPSCTFPVTYADKTVDLKRDASWKPLNDQDRFMQEEYDPEFYDGAPVSLQLYGKRLEEEKVVEMVEIVANVVKFQSR</sequence>
<dbReference type="AlphaFoldDB" id="C5FK48"/>
<feature type="binding site" evidence="6">
    <location>
        <position position="227"/>
    </location>
    <ligand>
        <name>substrate</name>
    </ligand>
</feature>
<evidence type="ECO:0000256" key="2">
    <source>
        <dbReference type="ARBA" id="ARBA00009199"/>
    </source>
</evidence>
<evidence type="ECO:0000256" key="3">
    <source>
        <dbReference type="ARBA" id="ARBA00012922"/>
    </source>
</evidence>
<dbReference type="PIRSF" id="PIRSF001221">
    <property type="entry name" value="Amidase_fungi"/>
    <property type="match status" value="1"/>
</dbReference>
<dbReference type="VEuPathDB" id="FungiDB:MCYG_02889"/>
<evidence type="ECO:0000256" key="6">
    <source>
        <dbReference type="PIRSR" id="PIRSR001221-2"/>
    </source>
</evidence>
<protein>
    <recommendedName>
        <fullName evidence="3">amidase</fullName>
        <ecNumber evidence="3">3.5.1.4</ecNumber>
    </recommendedName>
</protein>
<keyword evidence="4" id="KW-0378">Hydrolase</keyword>
<feature type="domain" description="Amidase" evidence="7">
    <location>
        <begin position="97"/>
        <end position="557"/>
    </location>
</feature>
<dbReference type="SUPFAM" id="SSF75304">
    <property type="entry name" value="Amidase signature (AS) enzymes"/>
    <property type="match status" value="1"/>
</dbReference>
<dbReference type="InterPro" id="IPR020556">
    <property type="entry name" value="Amidase_CS"/>
</dbReference>
<dbReference type="Pfam" id="PF01425">
    <property type="entry name" value="Amidase"/>
    <property type="match status" value="1"/>
</dbReference>
<dbReference type="GeneID" id="9224749"/>
<dbReference type="InterPro" id="IPR036928">
    <property type="entry name" value="AS_sf"/>
</dbReference>